<gene>
    <name evidence="6" type="ORF">BCR33DRAFT_781563</name>
</gene>
<dbReference type="GO" id="GO:0008270">
    <property type="term" value="F:zinc ion binding"/>
    <property type="evidence" value="ECO:0007669"/>
    <property type="project" value="UniProtKB-KW"/>
</dbReference>
<evidence type="ECO:0000259" key="5">
    <source>
        <dbReference type="PROSITE" id="PS50865"/>
    </source>
</evidence>
<evidence type="ECO:0000256" key="3">
    <source>
        <dbReference type="ARBA" id="ARBA00022833"/>
    </source>
</evidence>
<organism evidence="6 7">
    <name type="scientific">Rhizoclosmatium globosum</name>
    <dbReference type="NCBI Taxonomy" id="329046"/>
    <lineage>
        <taxon>Eukaryota</taxon>
        <taxon>Fungi</taxon>
        <taxon>Fungi incertae sedis</taxon>
        <taxon>Chytridiomycota</taxon>
        <taxon>Chytridiomycota incertae sedis</taxon>
        <taxon>Chytridiomycetes</taxon>
        <taxon>Chytridiales</taxon>
        <taxon>Chytriomycetaceae</taxon>
        <taxon>Rhizoclosmatium</taxon>
    </lineage>
</organism>
<dbReference type="Proteomes" id="UP000193642">
    <property type="component" value="Unassembled WGS sequence"/>
</dbReference>
<dbReference type="Gene3D" id="6.10.140.2220">
    <property type="match status" value="1"/>
</dbReference>
<dbReference type="SUPFAM" id="SSF81822">
    <property type="entry name" value="RuBisCo LSMT C-terminal, substrate-binding domain"/>
    <property type="match status" value="1"/>
</dbReference>
<dbReference type="OrthoDB" id="437457at2759"/>
<dbReference type="SUPFAM" id="SSF144232">
    <property type="entry name" value="HIT/MYND zinc finger-like"/>
    <property type="match status" value="1"/>
</dbReference>
<dbReference type="PROSITE" id="PS50865">
    <property type="entry name" value="ZF_MYND_2"/>
    <property type="match status" value="1"/>
</dbReference>
<dbReference type="STRING" id="329046.A0A1Y2CSP1"/>
<protein>
    <recommendedName>
        <fullName evidence="5">MYND-type domain-containing protein</fullName>
    </recommendedName>
</protein>
<reference evidence="6 7" key="1">
    <citation type="submission" date="2016-07" db="EMBL/GenBank/DDBJ databases">
        <title>Pervasive Adenine N6-methylation of Active Genes in Fungi.</title>
        <authorList>
            <consortium name="DOE Joint Genome Institute"/>
            <person name="Mondo S.J."/>
            <person name="Dannebaum R.O."/>
            <person name="Kuo R.C."/>
            <person name="Labutti K."/>
            <person name="Haridas S."/>
            <person name="Kuo A."/>
            <person name="Salamov A."/>
            <person name="Ahrendt S.R."/>
            <person name="Lipzen A."/>
            <person name="Sullivan W."/>
            <person name="Andreopoulos W.B."/>
            <person name="Clum A."/>
            <person name="Lindquist E."/>
            <person name="Daum C."/>
            <person name="Ramamoorthy G.K."/>
            <person name="Gryganskyi A."/>
            <person name="Culley D."/>
            <person name="Magnuson J.K."/>
            <person name="James T.Y."/>
            <person name="O'Malley M.A."/>
            <person name="Stajich J.E."/>
            <person name="Spatafora J.W."/>
            <person name="Visel A."/>
            <person name="Grigoriev I.V."/>
        </authorList>
    </citation>
    <scope>NUCLEOTIDE SEQUENCE [LARGE SCALE GENOMIC DNA]</scope>
    <source>
        <strain evidence="6 7">JEL800</strain>
    </source>
</reference>
<name>A0A1Y2CSP1_9FUNG</name>
<proteinExistence type="predicted"/>
<evidence type="ECO:0000313" key="7">
    <source>
        <dbReference type="Proteomes" id="UP000193642"/>
    </source>
</evidence>
<dbReference type="Pfam" id="PF09273">
    <property type="entry name" value="Rubis-subs-bind"/>
    <property type="match status" value="1"/>
</dbReference>
<dbReference type="InterPro" id="IPR036464">
    <property type="entry name" value="Rubisco_LSMT_subst-bd_sf"/>
</dbReference>
<dbReference type="InterPro" id="IPR002893">
    <property type="entry name" value="Znf_MYND"/>
</dbReference>
<keyword evidence="7" id="KW-1185">Reference proteome</keyword>
<evidence type="ECO:0000256" key="2">
    <source>
        <dbReference type="ARBA" id="ARBA00022771"/>
    </source>
</evidence>
<dbReference type="EMBL" id="MCGO01000008">
    <property type="protein sequence ID" value="ORY50058.1"/>
    <property type="molecule type" value="Genomic_DNA"/>
</dbReference>
<accession>A0A1Y2CSP1</accession>
<feature type="domain" description="MYND-type" evidence="5">
    <location>
        <begin position="78"/>
        <end position="103"/>
    </location>
</feature>
<dbReference type="AlphaFoldDB" id="A0A1Y2CSP1"/>
<sequence length="106" mass="11708">MTPFTARNEQEILETLIEAFESMLAGFSVKQDQLLAWVELGKWEKGSNAWMAAIVSLEEQQILSKSLAEANRLRSGICGKCNAIAYCDSVCQKANWGVHKVLCGAK</sequence>
<comment type="caution">
    <text evidence="6">The sequence shown here is derived from an EMBL/GenBank/DDBJ whole genome shotgun (WGS) entry which is preliminary data.</text>
</comment>
<dbReference type="InterPro" id="IPR015353">
    <property type="entry name" value="Rubisco_LSMT_subst-bd"/>
</dbReference>
<keyword evidence="1" id="KW-0479">Metal-binding</keyword>
<evidence type="ECO:0000256" key="4">
    <source>
        <dbReference type="PROSITE-ProRule" id="PRU00134"/>
    </source>
</evidence>
<evidence type="ECO:0000313" key="6">
    <source>
        <dbReference type="EMBL" id="ORY50058.1"/>
    </source>
</evidence>
<evidence type="ECO:0000256" key="1">
    <source>
        <dbReference type="ARBA" id="ARBA00022723"/>
    </source>
</evidence>
<keyword evidence="3" id="KW-0862">Zinc</keyword>
<keyword evidence="2 4" id="KW-0863">Zinc-finger</keyword>
<dbReference type="Pfam" id="PF01753">
    <property type="entry name" value="zf-MYND"/>
    <property type="match status" value="1"/>
</dbReference>